<feature type="domain" description="PIN" evidence="6">
    <location>
        <begin position="219"/>
        <end position="354"/>
    </location>
</feature>
<gene>
    <name evidence="7" type="ORF">EHV23_06150</name>
</gene>
<feature type="compositionally biased region" description="Basic residues" evidence="5">
    <location>
        <begin position="22"/>
        <end position="34"/>
    </location>
</feature>
<dbReference type="FunFam" id="3.40.50.300:FF:000013">
    <property type="entry name" value="PhoH family ATPase"/>
    <property type="match status" value="1"/>
</dbReference>
<evidence type="ECO:0000313" key="8">
    <source>
        <dbReference type="Proteomes" id="UP000270261"/>
    </source>
</evidence>
<dbReference type="GO" id="GO:0005829">
    <property type="term" value="C:cytosol"/>
    <property type="evidence" value="ECO:0007669"/>
    <property type="project" value="TreeGrafter"/>
</dbReference>
<dbReference type="Pfam" id="PF13638">
    <property type="entry name" value="PIN_4"/>
    <property type="match status" value="1"/>
</dbReference>
<dbReference type="Gene3D" id="3.40.50.300">
    <property type="entry name" value="P-loop containing nucleotide triphosphate hydrolases"/>
    <property type="match status" value="1"/>
</dbReference>
<comment type="caution">
    <text evidence="7">The sequence shown here is derived from an EMBL/GenBank/DDBJ whole genome shotgun (WGS) entry which is preliminary data.</text>
</comment>
<proteinExistence type="inferred from homology"/>
<evidence type="ECO:0000256" key="4">
    <source>
        <dbReference type="ARBA" id="ARBA00046345"/>
    </source>
</evidence>
<evidence type="ECO:0000256" key="1">
    <source>
        <dbReference type="ARBA" id="ARBA00010393"/>
    </source>
</evidence>
<dbReference type="SUPFAM" id="SSF88723">
    <property type="entry name" value="PIN domain-like"/>
    <property type="match status" value="1"/>
</dbReference>
<dbReference type="RefSeq" id="WP_125095154.1">
    <property type="nucleotide sequence ID" value="NZ_RRUE01000001.1"/>
</dbReference>
<evidence type="ECO:0000256" key="5">
    <source>
        <dbReference type="SAM" id="MobiDB-lite"/>
    </source>
</evidence>
<comment type="similarity">
    <text evidence="4">In the N-terminal section; belongs to the PINc/VapC protein family.</text>
</comment>
<dbReference type="OrthoDB" id="9766527at2"/>
<evidence type="ECO:0000256" key="2">
    <source>
        <dbReference type="ARBA" id="ARBA00022741"/>
    </source>
</evidence>
<dbReference type="EMBL" id="RRUE01000001">
    <property type="protein sequence ID" value="RRN45726.1"/>
    <property type="molecule type" value="Genomic_DNA"/>
</dbReference>
<dbReference type="InterPro" id="IPR027417">
    <property type="entry name" value="P-loop_NTPase"/>
</dbReference>
<dbReference type="SMART" id="SM00670">
    <property type="entry name" value="PINc"/>
    <property type="match status" value="1"/>
</dbReference>
<dbReference type="Proteomes" id="UP000270261">
    <property type="component" value="Unassembled WGS sequence"/>
</dbReference>
<keyword evidence="2" id="KW-0547">Nucleotide-binding</keyword>
<protein>
    <submittedName>
        <fullName evidence="7">PhoH family protein</fullName>
    </submittedName>
</protein>
<keyword evidence="3" id="KW-0067">ATP-binding</keyword>
<evidence type="ECO:0000313" key="7">
    <source>
        <dbReference type="EMBL" id="RRN45726.1"/>
    </source>
</evidence>
<dbReference type="GO" id="GO:0005524">
    <property type="term" value="F:ATP binding"/>
    <property type="evidence" value="ECO:0007669"/>
    <property type="project" value="UniProtKB-KW"/>
</dbReference>
<dbReference type="InterPro" id="IPR003714">
    <property type="entry name" value="PhoH"/>
</dbReference>
<feature type="region of interest" description="Disordered" evidence="5">
    <location>
        <begin position="1"/>
        <end position="212"/>
    </location>
</feature>
<keyword evidence="8" id="KW-1185">Reference proteome</keyword>
<dbReference type="CDD" id="cd09883">
    <property type="entry name" value="PIN_VapC_PhoHL-ATPase"/>
    <property type="match status" value="1"/>
</dbReference>
<dbReference type="InterPro" id="IPR051451">
    <property type="entry name" value="PhoH2-like"/>
</dbReference>
<sequence>MPLPKAPTTPGERLDIKEASRHKAKLPAARRRRTRAADAGADSEATIPASQVTATPLPPTGQPGSAQKPALLSAAPAPQPATDQPAAAGPAVAGSAAAQPAAPQPAAATRGRARRAAAARPDAPLPLEQVETRTTTGVASHTTATAPGVAGTTPRTAAAIPAQTPAGTPAPAGIPAFAAAPASDTPQAVTSDPTTAGGQGTRAHHRRHRATGTDATARKLFVLDTNVLMHDPTALFRFQEHDVFLPMITLEELDDHKRGMSEVSRHARQVSRSLDELLADVEGSIEQGIPLNRLGHSDATGRLFLQTRVLDAPLPEALPPGKADNRILSVTAALRQVFPAQQVVLVSKDINMRIKARSLGLPAEDYFNDQVTDDLDLLYSGSLALPADFWETHGRDMEAWQDNGASFYRIRGPLVPQMLVNQFLYLEDGGTPLFAQVREREGNTAVLRVVRDFTQARHAIWGITARNREQNFALNLLLDPDIDFVTLLGQAGTGKTLLALTAGLAQTLDQKRFTEIIMTRATVPVGDDIGFLPGTEEEKMAPWMGALEDNLEVLNQGSAGGEWGRAAAADLIRSRIRIKSMSFMRGRTFNNKYLIIDEAQNLTPKQMKTLATRAGPGTKIVCLGNIAQIDTPYLTEASSGLTYVVERFKGWKHGGHLTLQRGERSRLADFAADVL</sequence>
<dbReference type="AlphaFoldDB" id="A0A426FSP7"/>
<evidence type="ECO:0000256" key="3">
    <source>
        <dbReference type="ARBA" id="ARBA00022840"/>
    </source>
</evidence>
<reference evidence="7 8" key="1">
    <citation type="submission" date="2018-11" db="EMBL/GenBank/DDBJ databases">
        <title>Genome sequencing of Lautropia sp. KCOM 2505 (= ChDC F240).</title>
        <authorList>
            <person name="Kook J.-K."/>
            <person name="Park S.-N."/>
            <person name="Lim Y.K."/>
        </authorList>
    </citation>
    <scope>NUCLEOTIDE SEQUENCE [LARGE SCALE GENOMIC DNA]</scope>
    <source>
        <strain evidence="7 8">KCOM 2505</strain>
    </source>
</reference>
<feature type="compositionally biased region" description="Basic and acidic residues" evidence="5">
    <location>
        <begin position="12"/>
        <end position="21"/>
    </location>
</feature>
<feature type="compositionally biased region" description="Low complexity" evidence="5">
    <location>
        <begin position="132"/>
        <end position="188"/>
    </location>
</feature>
<feature type="compositionally biased region" description="Low complexity" evidence="5">
    <location>
        <begin position="65"/>
        <end position="110"/>
    </location>
</feature>
<accession>A0A426FSP7</accession>
<evidence type="ECO:0000259" key="6">
    <source>
        <dbReference type="SMART" id="SM00670"/>
    </source>
</evidence>
<dbReference type="Gene3D" id="3.40.50.1010">
    <property type="entry name" value="5'-nuclease"/>
    <property type="match status" value="1"/>
</dbReference>
<comment type="similarity">
    <text evidence="1">Belongs to the PhoH family.</text>
</comment>
<dbReference type="InterPro" id="IPR029060">
    <property type="entry name" value="PIN-like_dom_sf"/>
</dbReference>
<dbReference type="PANTHER" id="PTHR30473">
    <property type="entry name" value="PROTEIN PHOH"/>
    <property type="match status" value="1"/>
</dbReference>
<name>A0A426FSP7_9BURK</name>
<dbReference type="InterPro" id="IPR002716">
    <property type="entry name" value="PIN_dom"/>
</dbReference>
<dbReference type="Pfam" id="PF02562">
    <property type="entry name" value="PhoH"/>
    <property type="match status" value="1"/>
</dbReference>
<organism evidence="7 8">
    <name type="scientific">Lautropia dentalis</name>
    <dbReference type="NCBI Taxonomy" id="2490857"/>
    <lineage>
        <taxon>Bacteria</taxon>
        <taxon>Pseudomonadati</taxon>
        <taxon>Pseudomonadota</taxon>
        <taxon>Betaproteobacteria</taxon>
        <taxon>Burkholderiales</taxon>
        <taxon>Burkholderiaceae</taxon>
        <taxon>Lautropia</taxon>
    </lineage>
</organism>
<dbReference type="SUPFAM" id="SSF52540">
    <property type="entry name" value="P-loop containing nucleoside triphosphate hydrolases"/>
    <property type="match status" value="1"/>
</dbReference>
<dbReference type="PANTHER" id="PTHR30473:SF2">
    <property type="entry name" value="PIN DOMAIN-CONTAINING PROTEIN"/>
    <property type="match status" value="1"/>
</dbReference>